<sequence>MQHSIFTNLFLAVSFMSTAAFGKAIEVPAPGPAVVVRQTNPTTPAQSTIMSCGEYSRIANLSTVGANSTYRATFFEASPNGNQFNAEVLDTAILKLPTVIMDRALNEACGNLTALAIQEAANNFSIRTVLQFSNIPPAEPLDTSTHIIFVCAVYIELLLVLPWTSSFIPFPTLHTADNYNIRKMSESKHAIVFGASGLLGWATVEQLLLNYPSTGSFDKVTAVMNRPLSESDSFWPPASPNRPRLQITSGVNLTGTPEDLTSQLKSKVDGIEGVTHVFYFDSAAKLPITVTVFNQGDGDDVAECKTNCGMMQTVVDAVTTLSANLKAFVYSGGTRGYGIYTPGGTFKPPLEESMADNLPEDYARTVAYPWWRKILSKASDGKPWTWSEVCPDAVVGFSPNGSGFSLALHWAQYLSLYAYNHSVGKNSKSDVEVPFPGNQAGYNSLCTPVSSRILGRIAIHSSLHGDKCGGKVINMADREQPTKFSDLWPSLADWFGLVGVGPRENDTAEKPGEYIKKHRQIFEEQGCGRAVTAGVGGGSVQLDSVGYWLSFDRQLSLQRLRSVGFTEERDPVEGWLEAFEKFREAGIIL</sequence>
<evidence type="ECO:0000313" key="4">
    <source>
        <dbReference type="Proteomes" id="UP000070328"/>
    </source>
</evidence>
<evidence type="ECO:0000259" key="2">
    <source>
        <dbReference type="Pfam" id="PF22917"/>
    </source>
</evidence>
<dbReference type="OrthoDB" id="1731983at2759"/>
<proteinExistence type="predicted"/>
<keyword evidence="4" id="KW-1185">Reference proteome</keyword>
<evidence type="ECO:0000313" key="3">
    <source>
        <dbReference type="EMBL" id="KXH36509.1"/>
    </source>
</evidence>
<dbReference type="SUPFAM" id="SSF51735">
    <property type="entry name" value="NAD(P)-binding Rossmann-fold domains"/>
    <property type="match status" value="1"/>
</dbReference>
<reference evidence="3 4" key="1">
    <citation type="submission" date="2014-02" db="EMBL/GenBank/DDBJ databases">
        <title>The genome sequence of Colletotrichum simmondsii CBS122122.</title>
        <authorList>
            <person name="Baroncelli R."/>
            <person name="Thon M.R."/>
        </authorList>
    </citation>
    <scope>NUCLEOTIDE SEQUENCE [LARGE SCALE GENOMIC DNA]</scope>
    <source>
        <strain evidence="3 4">CBS122122</strain>
    </source>
</reference>
<keyword evidence="1" id="KW-0732">Signal</keyword>
<dbReference type="Pfam" id="PF22917">
    <property type="entry name" value="PRISE"/>
    <property type="match status" value="1"/>
</dbReference>
<dbReference type="AlphaFoldDB" id="A0A135SKT0"/>
<feature type="signal peptide" evidence="1">
    <location>
        <begin position="1"/>
        <end position="24"/>
    </location>
</feature>
<dbReference type="EMBL" id="JFBX01000526">
    <property type="protein sequence ID" value="KXH36509.1"/>
    <property type="molecule type" value="Genomic_DNA"/>
</dbReference>
<feature type="chain" id="PRO_5007802432" description="PRISE-like Rossmann-fold domain-containing protein" evidence="1">
    <location>
        <begin position="25"/>
        <end position="589"/>
    </location>
</feature>
<evidence type="ECO:0000256" key="1">
    <source>
        <dbReference type="SAM" id="SignalP"/>
    </source>
</evidence>
<gene>
    <name evidence="3" type="ORF">CSIM01_05024</name>
</gene>
<protein>
    <recommendedName>
        <fullName evidence="2">PRISE-like Rossmann-fold domain-containing protein</fullName>
    </recommendedName>
</protein>
<dbReference type="Gene3D" id="3.40.50.720">
    <property type="entry name" value="NAD(P)-binding Rossmann-like Domain"/>
    <property type="match status" value="1"/>
</dbReference>
<dbReference type="Proteomes" id="UP000070328">
    <property type="component" value="Unassembled WGS sequence"/>
</dbReference>
<dbReference type="PANTHER" id="PTHR32487:SF4">
    <property type="entry name" value="SIRQ PROTEIN"/>
    <property type="match status" value="1"/>
</dbReference>
<dbReference type="InterPro" id="IPR055222">
    <property type="entry name" value="PRISE-like_Rossmann-fold"/>
</dbReference>
<organism evidence="3 4">
    <name type="scientific">Colletotrichum simmondsii</name>
    <dbReference type="NCBI Taxonomy" id="703756"/>
    <lineage>
        <taxon>Eukaryota</taxon>
        <taxon>Fungi</taxon>
        <taxon>Dikarya</taxon>
        <taxon>Ascomycota</taxon>
        <taxon>Pezizomycotina</taxon>
        <taxon>Sordariomycetes</taxon>
        <taxon>Hypocreomycetidae</taxon>
        <taxon>Glomerellales</taxon>
        <taxon>Glomerellaceae</taxon>
        <taxon>Colletotrichum</taxon>
        <taxon>Colletotrichum acutatum species complex</taxon>
    </lineage>
</organism>
<dbReference type="PANTHER" id="PTHR32487">
    <property type="entry name" value="3-OXO-DELTA(4,5)-STEROID 5-BETA-REDUCTASE"/>
    <property type="match status" value="1"/>
</dbReference>
<accession>A0A135SKT0</accession>
<name>A0A135SKT0_9PEZI</name>
<feature type="domain" description="PRISE-like Rossmann-fold" evidence="2">
    <location>
        <begin position="190"/>
        <end position="588"/>
    </location>
</feature>
<comment type="caution">
    <text evidence="3">The sequence shown here is derived from an EMBL/GenBank/DDBJ whole genome shotgun (WGS) entry which is preliminary data.</text>
</comment>
<dbReference type="InterPro" id="IPR036291">
    <property type="entry name" value="NAD(P)-bd_dom_sf"/>
</dbReference>